<dbReference type="eggNOG" id="COG4927">
    <property type="taxonomic scope" value="Bacteria"/>
</dbReference>
<dbReference type="OrthoDB" id="8109453at2"/>
<keyword evidence="3" id="KW-1185">Reference proteome</keyword>
<dbReference type="AlphaFoldDB" id="E4RR79"/>
<name>E4RR79_LEAB4</name>
<dbReference type="Proteomes" id="UP000007435">
    <property type="component" value="Chromosome"/>
</dbReference>
<dbReference type="PANTHER" id="PTHR34180:SF1">
    <property type="entry name" value="BETA-ALANYL-DOPAMINE_CARCININE HYDROLASE"/>
    <property type="match status" value="1"/>
</dbReference>
<accession>E4RR79</accession>
<dbReference type="PANTHER" id="PTHR34180">
    <property type="entry name" value="PEPTIDASE C45"/>
    <property type="match status" value="1"/>
</dbReference>
<gene>
    <name evidence="2" type="ordered locus">Lbys_1862</name>
</gene>
<evidence type="ECO:0000259" key="1">
    <source>
        <dbReference type="Pfam" id="PF03417"/>
    </source>
</evidence>
<dbReference type="InterPro" id="IPR047801">
    <property type="entry name" value="Peptidase_C45"/>
</dbReference>
<dbReference type="InterPro" id="IPR047794">
    <property type="entry name" value="C45_proenzyme-like"/>
</dbReference>
<dbReference type="MEROPS" id="C45.001"/>
<dbReference type="RefSeq" id="WP_013408614.1">
    <property type="nucleotide sequence ID" value="NC_014655.1"/>
</dbReference>
<protein>
    <submittedName>
        <fullName evidence="2">Peptidase C45 acyl-coenzyme A:6-aminopenicillanic acid acyl-transferase</fullName>
    </submittedName>
</protein>
<dbReference type="STRING" id="649349.Lbys_1862"/>
<reference evidence="2 3" key="2">
    <citation type="journal article" date="2011" name="Stand. Genomic Sci.">
        <title>Complete genome sequence of Leadbetterella byssophila type strain (4M15).</title>
        <authorList>
            <person name="Abt B."/>
            <person name="Teshima H."/>
            <person name="Lucas S."/>
            <person name="Lapidus A."/>
            <person name="Del Rio T.G."/>
            <person name="Nolan M."/>
            <person name="Tice H."/>
            <person name="Cheng J.F."/>
            <person name="Pitluck S."/>
            <person name="Liolios K."/>
            <person name="Pagani I."/>
            <person name="Ivanova N."/>
            <person name="Mavromatis K."/>
            <person name="Pati A."/>
            <person name="Tapia R."/>
            <person name="Han C."/>
            <person name="Goodwin L."/>
            <person name="Chen A."/>
            <person name="Palaniappan K."/>
            <person name="Land M."/>
            <person name="Hauser L."/>
            <person name="Chang Y.J."/>
            <person name="Jeffries C.D."/>
            <person name="Rohde M."/>
            <person name="Goker M."/>
            <person name="Tindall B.J."/>
            <person name="Detter J.C."/>
            <person name="Woyke T."/>
            <person name="Bristow J."/>
            <person name="Eisen J.A."/>
            <person name="Markowitz V."/>
            <person name="Hugenholtz P."/>
            <person name="Klenk H.P."/>
            <person name="Kyrpides N.C."/>
        </authorList>
    </citation>
    <scope>NUCLEOTIDE SEQUENCE [LARGE SCALE GENOMIC DNA]</scope>
    <source>
        <strain evidence="3">DSM 17132 / JCM 16389 / KACC 11308 / NBRC 106382 / 4M15</strain>
    </source>
</reference>
<dbReference type="HOGENOM" id="CLU_037787_0_1_10"/>
<evidence type="ECO:0000313" key="3">
    <source>
        <dbReference type="Proteomes" id="UP000007435"/>
    </source>
</evidence>
<dbReference type="Gene3D" id="1.10.10.2120">
    <property type="match status" value="1"/>
</dbReference>
<dbReference type="Pfam" id="PF03417">
    <property type="entry name" value="AAT"/>
    <property type="match status" value="1"/>
</dbReference>
<organism evidence="2 3">
    <name type="scientific">Leadbetterella byssophila (strain DSM 17132 / JCM 16389 / KACC 11308 / NBRC 106382 / 4M15)</name>
    <dbReference type="NCBI Taxonomy" id="649349"/>
    <lineage>
        <taxon>Bacteria</taxon>
        <taxon>Pseudomonadati</taxon>
        <taxon>Bacteroidota</taxon>
        <taxon>Cytophagia</taxon>
        <taxon>Cytophagales</taxon>
        <taxon>Leadbetterellaceae</taxon>
        <taxon>Leadbetterella</taxon>
    </lineage>
</organism>
<dbReference type="InterPro" id="IPR005079">
    <property type="entry name" value="Peptidase_C45_hydrolase"/>
</dbReference>
<evidence type="ECO:0000313" key="2">
    <source>
        <dbReference type="EMBL" id="ADQ17565.1"/>
    </source>
</evidence>
<proteinExistence type="predicted"/>
<sequence>MKKLIFLLFITQTISAQIIHLSGTPYERGVQHGKQLKPQIAEVFTKWKASLQQDSGKDASEVIKTFLESTRFLNSIQTWTPDIYEEIKGIADGSGQSLEDVFAFNLIDEYWAHLDRVKNENQEKNKCTAVGVAKSSDQPTIVAQNVDIDNYMQGYQVLLHIQGDKQTPEQYIMSCAGFLGFAGMNKNLSLVINALTDVNSSVEGLPVTFVFRGILSKKTAQEALDFVHYVQHATGQNYLIGTNKEVYTFEASANRVEEFNPHKRKLVYHTNHSLVNEDIKPWRVETRKKMLDGSRKANSNTRLAGVHKFLEKFENKLTAENIKDILRSKEDPIFPICVPYREGGGAFTFSSVVFTLGKDPSAEVTYGEPDKNDYQKHYFKK</sequence>
<feature type="domain" description="Peptidase C45 hydrolase" evidence="1">
    <location>
        <begin position="180"/>
        <end position="343"/>
    </location>
</feature>
<reference key="1">
    <citation type="submission" date="2010-11" db="EMBL/GenBank/DDBJ databases">
        <title>The complete genome of Leadbetterella byssophila DSM 17132.</title>
        <authorList>
            <consortium name="US DOE Joint Genome Institute (JGI-PGF)"/>
            <person name="Lucas S."/>
            <person name="Copeland A."/>
            <person name="Lapidus A."/>
            <person name="Glavina del Rio T."/>
            <person name="Dalin E."/>
            <person name="Tice H."/>
            <person name="Bruce D."/>
            <person name="Goodwin L."/>
            <person name="Pitluck S."/>
            <person name="Kyrpides N."/>
            <person name="Mavromatis K."/>
            <person name="Ivanova N."/>
            <person name="Teshima H."/>
            <person name="Brettin T."/>
            <person name="Detter J.C."/>
            <person name="Han C."/>
            <person name="Tapia R."/>
            <person name="Land M."/>
            <person name="Hauser L."/>
            <person name="Markowitz V."/>
            <person name="Cheng J.-F."/>
            <person name="Hugenholtz P."/>
            <person name="Woyke T."/>
            <person name="Wu D."/>
            <person name="Tindall B."/>
            <person name="Pomrenke H.G."/>
            <person name="Brambilla E."/>
            <person name="Klenk H.-P."/>
            <person name="Eisen J.A."/>
        </authorList>
    </citation>
    <scope>NUCLEOTIDE SEQUENCE [LARGE SCALE GENOMIC DNA]</scope>
    <source>
        <strain>DSM 17132</strain>
    </source>
</reference>
<dbReference type="NCBIfam" id="NF040521">
    <property type="entry name" value="C45_proenzyme"/>
    <property type="match status" value="1"/>
</dbReference>
<dbReference type="EMBL" id="CP002305">
    <property type="protein sequence ID" value="ADQ17565.1"/>
    <property type="molecule type" value="Genomic_DNA"/>
</dbReference>
<dbReference type="Gene3D" id="3.60.60.10">
    <property type="entry name" value="Penicillin V Acylase, Chain A"/>
    <property type="match status" value="1"/>
</dbReference>
<dbReference type="KEGG" id="lby:Lbys_1862"/>